<proteinExistence type="predicted"/>
<dbReference type="Pfam" id="PF06803">
    <property type="entry name" value="DUF1232"/>
    <property type="match status" value="1"/>
</dbReference>
<evidence type="ECO:0000256" key="4">
    <source>
        <dbReference type="ARBA" id="ARBA00023136"/>
    </source>
</evidence>
<dbReference type="InterPro" id="IPR010652">
    <property type="entry name" value="DUF1232"/>
</dbReference>
<evidence type="ECO:0000313" key="6">
    <source>
        <dbReference type="EMBL" id="HIZ14819.1"/>
    </source>
</evidence>
<comment type="caution">
    <text evidence="6">The sequence shown here is derived from an EMBL/GenBank/DDBJ whole genome shotgun (WGS) entry which is preliminary data.</text>
</comment>
<comment type="subcellular location">
    <subcellularLocation>
        <location evidence="1">Endomembrane system</location>
        <topology evidence="1">Multi-pass membrane protein</topology>
    </subcellularLocation>
</comment>
<protein>
    <submittedName>
        <fullName evidence="6">DUF1232 domain-containing protein</fullName>
    </submittedName>
</protein>
<dbReference type="GO" id="GO:0012505">
    <property type="term" value="C:endomembrane system"/>
    <property type="evidence" value="ECO:0007669"/>
    <property type="project" value="UniProtKB-SubCell"/>
</dbReference>
<evidence type="ECO:0000313" key="7">
    <source>
        <dbReference type="Proteomes" id="UP000824014"/>
    </source>
</evidence>
<evidence type="ECO:0000256" key="3">
    <source>
        <dbReference type="ARBA" id="ARBA00022989"/>
    </source>
</evidence>
<dbReference type="Proteomes" id="UP000824014">
    <property type="component" value="Unassembled WGS sequence"/>
</dbReference>
<sequence length="102" mass="11499">MFEKMRKDASLQDIQQIGAKLKGMNRGQIAKIWDEVMALWRFMVDPKAPWQGKAIAIAALLYLVSPLDVVPDFLPVIGLGDDVAVILFAIKQLGEDLKKYRQ</sequence>
<name>A0A9D2IL07_9BACT</name>
<feature type="domain" description="DUF1232" evidence="5">
    <location>
        <begin position="53"/>
        <end position="88"/>
    </location>
</feature>
<accession>A0A9D2IL07</accession>
<keyword evidence="3" id="KW-1133">Transmembrane helix</keyword>
<organism evidence="6 7">
    <name type="scientific">Candidatus Tidjanibacter faecipullorum</name>
    <dbReference type="NCBI Taxonomy" id="2838766"/>
    <lineage>
        <taxon>Bacteria</taxon>
        <taxon>Pseudomonadati</taxon>
        <taxon>Bacteroidota</taxon>
        <taxon>Bacteroidia</taxon>
        <taxon>Bacteroidales</taxon>
        <taxon>Rikenellaceae</taxon>
        <taxon>Tidjanibacter</taxon>
    </lineage>
</organism>
<keyword evidence="2" id="KW-0812">Transmembrane</keyword>
<evidence type="ECO:0000256" key="2">
    <source>
        <dbReference type="ARBA" id="ARBA00022692"/>
    </source>
</evidence>
<reference evidence="6" key="1">
    <citation type="journal article" date="2021" name="PeerJ">
        <title>Extensive microbial diversity within the chicken gut microbiome revealed by metagenomics and culture.</title>
        <authorList>
            <person name="Gilroy R."/>
            <person name="Ravi A."/>
            <person name="Getino M."/>
            <person name="Pursley I."/>
            <person name="Horton D.L."/>
            <person name="Alikhan N.F."/>
            <person name="Baker D."/>
            <person name="Gharbi K."/>
            <person name="Hall N."/>
            <person name="Watson M."/>
            <person name="Adriaenssens E.M."/>
            <person name="Foster-Nyarko E."/>
            <person name="Jarju S."/>
            <person name="Secka A."/>
            <person name="Antonio M."/>
            <person name="Oren A."/>
            <person name="Chaudhuri R.R."/>
            <person name="La Ragione R."/>
            <person name="Hildebrand F."/>
            <person name="Pallen M.J."/>
        </authorList>
    </citation>
    <scope>NUCLEOTIDE SEQUENCE</scope>
    <source>
        <strain evidence="6">ChiHjej11B10-19426</strain>
    </source>
</reference>
<dbReference type="EMBL" id="DXCC01000006">
    <property type="protein sequence ID" value="HIZ14819.1"/>
    <property type="molecule type" value="Genomic_DNA"/>
</dbReference>
<gene>
    <name evidence="6" type="ORF">H9816_02745</name>
</gene>
<dbReference type="AlphaFoldDB" id="A0A9D2IL07"/>
<evidence type="ECO:0000259" key="5">
    <source>
        <dbReference type="Pfam" id="PF06803"/>
    </source>
</evidence>
<keyword evidence="4" id="KW-0472">Membrane</keyword>
<reference evidence="6" key="2">
    <citation type="submission" date="2021-04" db="EMBL/GenBank/DDBJ databases">
        <authorList>
            <person name="Gilroy R."/>
        </authorList>
    </citation>
    <scope>NUCLEOTIDE SEQUENCE</scope>
    <source>
        <strain evidence="6">ChiHjej11B10-19426</strain>
    </source>
</reference>
<evidence type="ECO:0000256" key="1">
    <source>
        <dbReference type="ARBA" id="ARBA00004127"/>
    </source>
</evidence>